<gene>
    <name evidence="1" type="ORF">CANTEDRAFT_97565</name>
</gene>
<evidence type="ECO:0000313" key="2">
    <source>
        <dbReference type="Proteomes" id="UP000000707"/>
    </source>
</evidence>
<dbReference type="eggNOG" id="ENOG502SCWT">
    <property type="taxonomic scope" value="Eukaryota"/>
</dbReference>
<dbReference type="InterPro" id="IPR018854">
    <property type="entry name" value="Psome_chaperone_3/4"/>
</dbReference>
<dbReference type="Proteomes" id="UP000000707">
    <property type="component" value="Unassembled WGS sequence"/>
</dbReference>
<keyword evidence="2" id="KW-1185">Reference proteome</keyword>
<dbReference type="InterPro" id="IPR053720">
    <property type="entry name" value="Psm_Assembly_Chaperone"/>
</dbReference>
<dbReference type="HOGENOM" id="CLU_1610525_0_0_1"/>
<name>G3B2L9_CANTC</name>
<accession>G3B2L9</accession>
<dbReference type="AlphaFoldDB" id="G3B2L9"/>
<proteinExistence type="predicted"/>
<dbReference type="RefSeq" id="XP_006685519.1">
    <property type="nucleotide sequence ID" value="XM_006685456.1"/>
</dbReference>
<reference evidence="1 2" key="1">
    <citation type="journal article" date="2011" name="Proc. Natl. Acad. Sci. U.S.A.">
        <title>Comparative genomics of xylose-fermenting fungi for enhanced biofuel production.</title>
        <authorList>
            <person name="Wohlbach D.J."/>
            <person name="Kuo A."/>
            <person name="Sato T.K."/>
            <person name="Potts K.M."/>
            <person name="Salamov A.A."/>
            <person name="LaButti K.M."/>
            <person name="Sun H."/>
            <person name="Clum A."/>
            <person name="Pangilinan J.L."/>
            <person name="Lindquist E.A."/>
            <person name="Lucas S."/>
            <person name="Lapidus A."/>
            <person name="Jin M."/>
            <person name="Gunawan C."/>
            <person name="Balan V."/>
            <person name="Dale B.E."/>
            <person name="Jeffries T.W."/>
            <person name="Zinkel R."/>
            <person name="Barry K.W."/>
            <person name="Grigoriev I.V."/>
            <person name="Gasch A.P."/>
        </authorList>
    </citation>
    <scope>NUCLEOTIDE SEQUENCE [LARGE SCALE GENOMIC DNA]</scope>
    <source>
        <strain evidence="2">ATCC 10573 / BCRC 21748 / CBS 615 / JCM 9827 / NBRC 10315 / NRRL Y-1498 / VKM Y-70</strain>
    </source>
</reference>
<dbReference type="STRING" id="590646.G3B2L9"/>
<dbReference type="Pfam" id="PF10448">
    <property type="entry name" value="POC3_POC4"/>
    <property type="match status" value="1"/>
</dbReference>
<dbReference type="Gene3D" id="3.30.230.90">
    <property type="match status" value="1"/>
</dbReference>
<dbReference type="EMBL" id="GL996515">
    <property type="protein sequence ID" value="EGV64713.1"/>
    <property type="molecule type" value="Genomic_DNA"/>
</dbReference>
<evidence type="ECO:0000313" key="1">
    <source>
        <dbReference type="EMBL" id="EGV64713.1"/>
    </source>
</evidence>
<dbReference type="KEGG" id="cten:18250694"/>
<protein>
    <recommendedName>
        <fullName evidence="3">Proteasome chaperone 3</fullName>
    </recommendedName>
</protein>
<dbReference type="OrthoDB" id="10261385at2759"/>
<organism evidence="2">
    <name type="scientific">Candida tenuis (strain ATCC 10573 / BCRC 21748 / CBS 615 / JCM 9827 / NBRC 10315 / NRRL Y-1498 / VKM Y-70)</name>
    <name type="common">Yeast</name>
    <name type="synonym">Yamadazyma tenuis</name>
    <dbReference type="NCBI Taxonomy" id="590646"/>
    <lineage>
        <taxon>Eukaryota</taxon>
        <taxon>Fungi</taxon>
        <taxon>Dikarya</taxon>
        <taxon>Ascomycota</taxon>
        <taxon>Saccharomycotina</taxon>
        <taxon>Pichiomycetes</taxon>
        <taxon>Debaryomycetaceae</taxon>
        <taxon>Yamadazyma</taxon>
    </lineage>
</organism>
<sequence length="150" mass="16694">MSEPKFSTHLTKTYPDADNTEVTFHKIEAADTIILNVLTNGIADTTFELPLNSQHSINILSNLSNFEDDEEKMGIEPRVIVGDHNNLKIQVVASQIGKLLLSNMSEPKSVILSIGSRWFGKSTETNDEDFKKLMFVLTSVNELLAQSKAQ</sequence>
<evidence type="ECO:0008006" key="3">
    <source>
        <dbReference type="Google" id="ProtNLM"/>
    </source>
</evidence>
<dbReference type="GeneID" id="18250694"/>